<evidence type="ECO:0000256" key="6">
    <source>
        <dbReference type="SAM" id="MobiDB-lite"/>
    </source>
</evidence>
<keyword evidence="8" id="KW-1185">Reference proteome</keyword>
<dbReference type="EC" id="5.2.1.8" evidence="2"/>
<dbReference type="AlphaFoldDB" id="A0A6M5Z0U0"/>
<keyword evidence="4" id="KW-0697">Rotamase</keyword>
<organism evidence="7 8">
    <name type="scientific">Frigoriglobus tundricola</name>
    <dbReference type="NCBI Taxonomy" id="2774151"/>
    <lineage>
        <taxon>Bacteria</taxon>
        <taxon>Pseudomonadati</taxon>
        <taxon>Planctomycetota</taxon>
        <taxon>Planctomycetia</taxon>
        <taxon>Gemmatales</taxon>
        <taxon>Gemmataceae</taxon>
        <taxon>Frigoriglobus</taxon>
    </lineage>
</organism>
<dbReference type="InterPro" id="IPR046357">
    <property type="entry name" value="PPIase_dom_sf"/>
</dbReference>
<keyword evidence="5" id="KW-0413">Isomerase</keyword>
<evidence type="ECO:0000256" key="5">
    <source>
        <dbReference type="ARBA" id="ARBA00023235"/>
    </source>
</evidence>
<keyword evidence="3" id="KW-0732">Signal</keyword>
<evidence type="ECO:0000256" key="4">
    <source>
        <dbReference type="ARBA" id="ARBA00023110"/>
    </source>
</evidence>
<dbReference type="Gene3D" id="3.10.50.40">
    <property type="match status" value="1"/>
</dbReference>
<dbReference type="InterPro" id="IPR027304">
    <property type="entry name" value="Trigger_fact/SurA_dom_sf"/>
</dbReference>
<protein>
    <recommendedName>
        <fullName evidence="2">peptidylprolyl isomerase</fullName>
        <ecNumber evidence="2">5.2.1.8</ecNumber>
    </recommendedName>
</protein>
<dbReference type="Proteomes" id="UP000503447">
    <property type="component" value="Chromosome"/>
</dbReference>
<dbReference type="RefSeq" id="WP_171473910.1">
    <property type="nucleotide sequence ID" value="NZ_CP053452.2"/>
</dbReference>
<dbReference type="PANTHER" id="PTHR47245:SF1">
    <property type="entry name" value="FOLDASE PROTEIN PRSA"/>
    <property type="match status" value="1"/>
</dbReference>
<reference evidence="8" key="1">
    <citation type="submission" date="2020-05" db="EMBL/GenBank/DDBJ databases">
        <title>Frigoriglobus tundricola gen. nov., sp. nov., a psychrotolerant cellulolytic planctomycete of the family Gemmataceae with two divergent copies of 16S rRNA gene.</title>
        <authorList>
            <person name="Kulichevskaya I.S."/>
            <person name="Ivanova A.A."/>
            <person name="Naumoff D.G."/>
            <person name="Beletsky A.V."/>
            <person name="Rijpstra W.I.C."/>
            <person name="Sinninghe Damste J.S."/>
            <person name="Mardanov A.V."/>
            <person name="Ravin N.V."/>
            <person name="Dedysh S.N."/>
        </authorList>
    </citation>
    <scope>NUCLEOTIDE SEQUENCE [LARGE SCALE GENOMIC DNA]</scope>
    <source>
        <strain evidence="8">PL17</strain>
    </source>
</reference>
<evidence type="ECO:0000256" key="2">
    <source>
        <dbReference type="ARBA" id="ARBA00013194"/>
    </source>
</evidence>
<dbReference type="InterPro" id="IPR050245">
    <property type="entry name" value="PrsA_foldase"/>
</dbReference>
<dbReference type="PANTHER" id="PTHR47245">
    <property type="entry name" value="PEPTIDYLPROLYL ISOMERASE"/>
    <property type="match status" value="1"/>
</dbReference>
<evidence type="ECO:0000256" key="3">
    <source>
        <dbReference type="ARBA" id="ARBA00022729"/>
    </source>
</evidence>
<dbReference type="SUPFAM" id="SSF109998">
    <property type="entry name" value="Triger factor/SurA peptide-binding domain-like"/>
    <property type="match status" value="1"/>
</dbReference>
<evidence type="ECO:0000313" key="7">
    <source>
        <dbReference type="EMBL" id="QJW98822.1"/>
    </source>
</evidence>
<feature type="region of interest" description="Disordered" evidence="6">
    <location>
        <begin position="241"/>
        <end position="263"/>
    </location>
</feature>
<name>A0A6M5Z0U0_9BACT</name>
<sequence length="376" mass="41351">MADFLRTAHRGGPGRVLSLTKGVVKTMIVTWKRAAVTVAACVGLTGVGAWHGPVPVSARPADTPEQKPAVQPPKDAAPPAAAPKPGEPVATIFGDVPISREAFADHLIRRYGKQELELFVSNQIVAHAFAQKGLTITPAEIEAMLDATCARRKMTREQLSKELLERQGKTLEEWNEDMMIPTEMLARLCRAKVTAPTEAELRQAFDLRYGEKLDCRIIIWSKEDEARAAYEKVRGSEKEFDAHARRCPQSGKPNSGVAADGRAKPIPRARPFKEHSAEQAVHAAIAKLQPGEVSALTPFEFQGDRGFIVLKCDRVIPADTTKSFEKEKPTLLTDVRNAKAGNEFTKFSAELMREANPKYHLTFPNPVPRAAPPLKK</sequence>
<dbReference type="GO" id="GO:0003755">
    <property type="term" value="F:peptidyl-prolyl cis-trans isomerase activity"/>
    <property type="evidence" value="ECO:0007669"/>
    <property type="project" value="UniProtKB-KW"/>
</dbReference>
<accession>A0A6M5Z0U0</accession>
<feature type="region of interest" description="Disordered" evidence="6">
    <location>
        <begin position="55"/>
        <end position="85"/>
    </location>
</feature>
<evidence type="ECO:0000313" key="8">
    <source>
        <dbReference type="Proteomes" id="UP000503447"/>
    </source>
</evidence>
<dbReference type="KEGG" id="ftj:FTUN_6417"/>
<evidence type="ECO:0000256" key="1">
    <source>
        <dbReference type="ARBA" id="ARBA00000971"/>
    </source>
</evidence>
<dbReference type="Gene3D" id="1.10.4030.10">
    <property type="entry name" value="Porin chaperone SurA, peptide-binding domain"/>
    <property type="match status" value="1"/>
</dbReference>
<proteinExistence type="predicted"/>
<dbReference type="EMBL" id="CP053452">
    <property type="protein sequence ID" value="QJW98822.1"/>
    <property type="molecule type" value="Genomic_DNA"/>
</dbReference>
<gene>
    <name evidence="7" type="ORF">FTUN_6417</name>
</gene>
<comment type="catalytic activity">
    <reaction evidence="1">
        <text>[protein]-peptidylproline (omega=180) = [protein]-peptidylproline (omega=0)</text>
        <dbReference type="Rhea" id="RHEA:16237"/>
        <dbReference type="Rhea" id="RHEA-COMP:10747"/>
        <dbReference type="Rhea" id="RHEA-COMP:10748"/>
        <dbReference type="ChEBI" id="CHEBI:83833"/>
        <dbReference type="ChEBI" id="CHEBI:83834"/>
        <dbReference type="EC" id="5.2.1.8"/>
    </reaction>
</comment>
<feature type="compositionally biased region" description="Low complexity" evidence="6">
    <location>
        <begin position="67"/>
        <end position="79"/>
    </location>
</feature>